<dbReference type="PROSITE" id="PS51257">
    <property type="entry name" value="PROKAR_LIPOPROTEIN"/>
    <property type="match status" value="1"/>
</dbReference>
<evidence type="ECO:0000313" key="5">
    <source>
        <dbReference type="Proteomes" id="UP000321514"/>
    </source>
</evidence>
<evidence type="ECO:0000313" key="4">
    <source>
        <dbReference type="Proteomes" id="UP000183760"/>
    </source>
</evidence>
<dbReference type="Proteomes" id="UP000321514">
    <property type="component" value="Unassembled WGS sequence"/>
</dbReference>
<proteinExistence type="predicted"/>
<reference evidence="3 4" key="1">
    <citation type="submission" date="2016-10" db="EMBL/GenBank/DDBJ databases">
        <authorList>
            <person name="Varghese N."/>
            <person name="Submissions S."/>
        </authorList>
    </citation>
    <scope>NUCLEOTIDE SEQUENCE [LARGE SCALE GENOMIC DNA]</scope>
    <source>
        <strain evidence="3 4">DSM 16525</strain>
    </source>
</reference>
<accession>A0A511TA33</accession>
<dbReference type="AlphaFoldDB" id="A0A511TA33"/>
<protein>
    <recommendedName>
        <fullName evidence="6">Lipoprotein</fullName>
    </recommendedName>
</protein>
<gene>
    <name evidence="2" type="ORF">MFU01_53690</name>
    <name evidence="3" type="ORF">SAMN05443572_11065</name>
</gene>
<keyword evidence="1" id="KW-0732">Signal</keyword>
<evidence type="ECO:0000313" key="3">
    <source>
        <dbReference type="EMBL" id="SEU34498.1"/>
    </source>
</evidence>
<comment type="caution">
    <text evidence="2">The sequence shown here is derived from an EMBL/GenBank/DDBJ whole genome shotgun (WGS) entry which is preliminary data.</text>
</comment>
<dbReference type="EMBL" id="FOIB01000010">
    <property type="protein sequence ID" value="SEU34498.1"/>
    <property type="molecule type" value="Genomic_DNA"/>
</dbReference>
<evidence type="ECO:0000256" key="1">
    <source>
        <dbReference type="SAM" id="SignalP"/>
    </source>
</evidence>
<dbReference type="RefSeq" id="WP_074957717.1">
    <property type="nucleotide sequence ID" value="NZ_BJXR01000038.1"/>
</dbReference>
<organism evidence="2 5">
    <name type="scientific">Myxococcus fulvus</name>
    <dbReference type="NCBI Taxonomy" id="33"/>
    <lineage>
        <taxon>Bacteria</taxon>
        <taxon>Pseudomonadati</taxon>
        <taxon>Myxococcota</taxon>
        <taxon>Myxococcia</taxon>
        <taxon>Myxococcales</taxon>
        <taxon>Cystobacterineae</taxon>
        <taxon>Myxococcaceae</taxon>
        <taxon>Myxococcus</taxon>
    </lineage>
</organism>
<feature type="chain" id="PRO_5023034306" description="Lipoprotein" evidence="1">
    <location>
        <begin position="19"/>
        <end position="134"/>
    </location>
</feature>
<dbReference type="EMBL" id="BJXR01000038">
    <property type="protein sequence ID" value="GEN10332.1"/>
    <property type="molecule type" value="Genomic_DNA"/>
</dbReference>
<evidence type="ECO:0008006" key="6">
    <source>
        <dbReference type="Google" id="ProtNLM"/>
    </source>
</evidence>
<sequence>MPRLTPAVLLLTGLSACATTPVDPAGSAKDACPTAKLAFTREAGCRNDGAVELCLTAGDAALLARVQALAPGARALSSRGRAACDTASEVLVLLPLEEQDCEGRHGALTPAAWERLCRVAALPQVRALVPTWYE</sequence>
<feature type="signal peptide" evidence="1">
    <location>
        <begin position="1"/>
        <end position="18"/>
    </location>
</feature>
<dbReference type="Proteomes" id="UP000183760">
    <property type="component" value="Unassembled WGS sequence"/>
</dbReference>
<evidence type="ECO:0000313" key="2">
    <source>
        <dbReference type="EMBL" id="GEN10332.1"/>
    </source>
</evidence>
<keyword evidence="4" id="KW-1185">Reference proteome</keyword>
<name>A0A511TA33_MYXFU</name>
<dbReference type="OrthoDB" id="5382999at2"/>
<reference evidence="2 5" key="2">
    <citation type="submission" date="2019-07" db="EMBL/GenBank/DDBJ databases">
        <title>Whole genome shotgun sequence of Myxococcus fulvus NBRC 100333.</title>
        <authorList>
            <person name="Hosoyama A."/>
            <person name="Uohara A."/>
            <person name="Ohji S."/>
            <person name="Ichikawa N."/>
        </authorList>
    </citation>
    <scope>NUCLEOTIDE SEQUENCE [LARGE SCALE GENOMIC DNA]</scope>
    <source>
        <strain evidence="2 5">NBRC 100333</strain>
    </source>
</reference>